<evidence type="ECO:0000256" key="1">
    <source>
        <dbReference type="ARBA" id="ARBA00010652"/>
    </source>
</evidence>
<name>A0A1G7YCQ7_9PSEU</name>
<dbReference type="SUPFAM" id="SSF140459">
    <property type="entry name" value="PE/PPE dimer-like"/>
    <property type="match status" value="1"/>
</dbReference>
<proteinExistence type="inferred from homology"/>
<evidence type="ECO:0000313" key="5">
    <source>
        <dbReference type="Proteomes" id="UP000199623"/>
    </source>
</evidence>
<feature type="region of interest" description="Disordered" evidence="2">
    <location>
        <begin position="181"/>
        <end position="405"/>
    </location>
</feature>
<dbReference type="EMBL" id="FNCC01000013">
    <property type="protein sequence ID" value="SDG94338.1"/>
    <property type="molecule type" value="Genomic_DNA"/>
</dbReference>
<feature type="compositionally biased region" description="Gly residues" evidence="2">
    <location>
        <begin position="316"/>
        <end position="327"/>
    </location>
</feature>
<dbReference type="Gene3D" id="1.20.1260.20">
    <property type="entry name" value="PPE superfamily"/>
    <property type="match status" value="1"/>
</dbReference>
<keyword evidence="5" id="KW-1185">Reference proteome</keyword>
<accession>A0A1G7YCQ7</accession>
<dbReference type="STRING" id="200378.SAMN05216553_113233"/>
<dbReference type="InterPro" id="IPR038332">
    <property type="entry name" value="PPE_sf"/>
</dbReference>
<gene>
    <name evidence="4" type="ORF">SAMN05216553_113233</name>
</gene>
<feature type="domain" description="PPE" evidence="3">
    <location>
        <begin position="16"/>
        <end position="99"/>
    </location>
</feature>
<organism evidence="4 5">
    <name type="scientific">Lentzea fradiae</name>
    <dbReference type="NCBI Taxonomy" id="200378"/>
    <lineage>
        <taxon>Bacteria</taxon>
        <taxon>Bacillati</taxon>
        <taxon>Actinomycetota</taxon>
        <taxon>Actinomycetes</taxon>
        <taxon>Pseudonocardiales</taxon>
        <taxon>Pseudonocardiaceae</taxon>
        <taxon>Lentzea</taxon>
    </lineage>
</organism>
<dbReference type="Proteomes" id="UP000199623">
    <property type="component" value="Unassembled WGS sequence"/>
</dbReference>
<feature type="compositionally biased region" description="Basic and acidic residues" evidence="2">
    <location>
        <begin position="210"/>
        <end position="253"/>
    </location>
</feature>
<comment type="similarity">
    <text evidence="1">Belongs to the mycobacterial PPE family.</text>
</comment>
<feature type="compositionally biased region" description="Gly residues" evidence="2">
    <location>
        <begin position="380"/>
        <end position="391"/>
    </location>
</feature>
<evidence type="ECO:0000313" key="4">
    <source>
        <dbReference type="EMBL" id="SDG94338.1"/>
    </source>
</evidence>
<feature type="compositionally biased region" description="Low complexity" evidence="2">
    <location>
        <begin position="304"/>
        <end position="315"/>
    </location>
</feature>
<evidence type="ECO:0000259" key="3">
    <source>
        <dbReference type="Pfam" id="PF00823"/>
    </source>
</evidence>
<feature type="compositionally biased region" description="Basic and acidic residues" evidence="2">
    <location>
        <begin position="396"/>
        <end position="405"/>
    </location>
</feature>
<reference evidence="5" key="1">
    <citation type="submission" date="2016-10" db="EMBL/GenBank/DDBJ databases">
        <authorList>
            <person name="Varghese N."/>
            <person name="Submissions S."/>
        </authorList>
    </citation>
    <scope>NUCLEOTIDE SEQUENCE [LARGE SCALE GENOMIC DNA]</scope>
    <source>
        <strain evidence="5">CGMCC 4.3506</strain>
    </source>
</reference>
<dbReference type="InterPro" id="IPR000030">
    <property type="entry name" value="PPE_dom"/>
</dbReference>
<dbReference type="Pfam" id="PF00823">
    <property type="entry name" value="PPE"/>
    <property type="match status" value="1"/>
</dbReference>
<protein>
    <submittedName>
        <fullName evidence="4">PPE family protein</fullName>
    </submittedName>
</protein>
<dbReference type="AlphaFoldDB" id="A0A1G7YCQ7"/>
<evidence type="ECO:0000256" key="2">
    <source>
        <dbReference type="SAM" id="MobiDB-lite"/>
    </source>
</evidence>
<feature type="compositionally biased region" description="Low complexity" evidence="2">
    <location>
        <begin position="362"/>
        <end position="379"/>
    </location>
</feature>
<sequence>MIGYYRYEGYPLEQKIGWIRDGAGPSALSGAQDALVGLTTALADSEERLRRLVEELGGSWKGAAAENAGKSVRRALTWSGDSGQVTGDAKTSVDLQAEQVALTRNLTPGCAPGSPEYGLDDALADGFNAVTGGLFDVQTNFDEQAAKRRALEEQVDRVLYAHEAASRTNLAAVPALAEVPKVTTRSEPPATDCLPVVPVRTTDEPPPSIGEREEEVRKDEKTSERSAEDRKTSRKEGEDDGKPGQVEPERERTTTAAHATSPPETRQQPVAEPQQQNQNNTRPSTVHTGLPAVGRAEAGRPGAGSPFSPGPLTTSGSGGRVGAGRSAGTGSSSGRAGGTGVVASAGRGPEQPRTPGGGTAVRSAPAPGSSSARPGAPGQPRGGLTGAGYGPQGVAQREEDAEHSDRYYARNDDIFGLADLGAAPTVLGEEPG</sequence>